<feature type="coiled-coil region" evidence="1">
    <location>
        <begin position="281"/>
        <end position="322"/>
    </location>
</feature>
<gene>
    <name evidence="2" type="ORF">ENH14_03655</name>
</gene>
<feature type="coiled-coil region" evidence="1">
    <location>
        <begin position="201"/>
        <end position="245"/>
    </location>
</feature>
<evidence type="ECO:0000313" key="2">
    <source>
        <dbReference type="EMBL" id="HDL60533.1"/>
    </source>
</evidence>
<name>A0A7V0Q626_UNCW3</name>
<protein>
    <submittedName>
        <fullName evidence="2">Uncharacterized protein</fullName>
    </submittedName>
</protein>
<keyword evidence="1" id="KW-0175">Coiled coil</keyword>
<reference evidence="2" key="1">
    <citation type="journal article" date="2020" name="mSystems">
        <title>Genome- and Community-Level Interaction Insights into Carbon Utilization and Element Cycling Functions of Hydrothermarchaeota in Hydrothermal Sediment.</title>
        <authorList>
            <person name="Zhou Z."/>
            <person name="Liu Y."/>
            <person name="Xu W."/>
            <person name="Pan J."/>
            <person name="Luo Z.H."/>
            <person name="Li M."/>
        </authorList>
    </citation>
    <scope>NUCLEOTIDE SEQUENCE [LARGE SCALE GENOMIC DNA]</scope>
    <source>
        <strain evidence="2">HyVt-28</strain>
    </source>
</reference>
<comment type="caution">
    <text evidence="2">The sequence shown here is derived from an EMBL/GenBank/DDBJ whole genome shotgun (WGS) entry which is preliminary data.</text>
</comment>
<dbReference type="Proteomes" id="UP000886381">
    <property type="component" value="Unassembled WGS sequence"/>
</dbReference>
<sequence>MFRKKKNNKGLSWDYIKKKHSGIVDELKSLSGWNNIKASIVEAESVGDYSLVSIYAVAEVYRETRSQIKYLSEKVEMVNARVEAFESDNDEKLKHIEKDLKEIKESLEDLERRTLFLNSVEKMIPRIAELEEILESYPMEVLNKLEKTYEEKIGDEINRIVQEKMKMLEKDLKKGIFGVSVDLAKTFKEIQGRYEKLVLENYTLKEELKEREAKIAELTQEVMSLQKQLEVVNELDRKLKRYKSLTGELNKIKGTLAKITGIEDVNLALEELKEYVPKGKIKTLIDETKKLLAQIEELKRENERLKEDNKRLERTIQAFVEKDETSFKLEL</sequence>
<evidence type="ECO:0000256" key="1">
    <source>
        <dbReference type="SAM" id="Coils"/>
    </source>
</evidence>
<proteinExistence type="predicted"/>
<organism evidence="2">
    <name type="scientific">candidate division WOR-3 bacterium</name>
    <dbReference type="NCBI Taxonomy" id="2052148"/>
    <lineage>
        <taxon>Bacteria</taxon>
        <taxon>Bacteria division WOR-3</taxon>
    </lineage>
</organism>
<dbReference type="EMBL" id="DRDR01000161">
    <property type="protein sequence ID" value="HDL60533.1"/>
    <property type="molecule type" value="Genomic_DNA"/>
</dbReference>
<accession>A0A7V0Q626</accession>
<dbReference type="AlphaFoldDB" id="A0A7V0Q626"/>